<accession>A0A199W7F4</accession>
<evidence type="ECO:0000313" key="4">
    <source>
        <dbReference type="Proteomes" id="UP000092600"/>
    </source>
</evidence>
<dbReference type="STRING" id="4615.A0A199W7F4"/>
<dbReference type="InterPro" id="IPR033121">
    <property type="entry name" value="PEPTIDASE_A1"/>
</dbReference>
<dbReference type="GO" id="GO:0006508">
    <property type="term" value="P:proteolysis"/>
    <property type="evidence" value="ECO:0007669"/>
    <property type="project" value="UniProtKB-KW"/>
</dbReference>
<evidence type="ECO:0000259" key="2">
    <source>
        <dbReference type="PROSITE" id="PS51767"/>
    </source>
</evidence>
<dbReference type="SUPFAM" id="SSF50630">
    <property type="entry name" value="Acid proteases"/>
    <property type="match status" value="1"/>
</dbReference>
<evidence type="ECO:0000256" key="1">
    <source>
        <dbReference type="ARBA" id="ARBA00007447"/>
    </source>
</evidence>
<comment type="caution">
    <text evidence="3">The sequence shown here is derived from an EMBL/GenBank/DDBJ whole genome shotgun (WGS) entry which is preliminary data.</text>
</comment>
<organism evidence="3 4">
    <name type="scientific">Ananas comosus</name>
    <name type="common">Pineapple</name>
    <name type="synonym">Ananas ananas</name>
    <dbReference type="NCBI Taxonomy" id="4615"/>
    <lineage>
        <taxon>Eukaryota</taxon>
        <taxon>Viridiplantae</taxon>
        <taxon>Streptophyta</taxon>
        <taxon>Embryophyta</taxon>
        <taxon>Tracheophyta</taxon>
        <taxon>Spermatophyta</taxon>
        <taxon>Magnoliopsida</taxon>
        <taxon>Liliopsida</taxon>
        <taxon>Poales</taxon>
        <taxon>Bromeliaceae</taxon>
        <taxon>Bromelioideae</taxon>
        <taxon>Ananas</taxon>
    </lineage>
</organism>
<dbReference type="EMBL" id="LSRQ01000111">
    <property type="protein sequence ID" value="OAY85249.1"/>
    <property type="molecule type" value="Genomic_DNA"/>
</dbReference>
<dbReference type="InterPro" id="IPR001461">
    <property type="entry name" value="Aspartic_peptidase_A1"/>
</dbReference>
<keyword evidence="3" id="KW-0378">Hydrolase</keyword>
<protein>
    <submittedName>
        <fullName evidence="3">Protein ASPARTIC PROTEASE IN GUARD CELL 2</fullName>
    </submittedName>
</protein>
<feature type="non-terminal residue" evidence="3">
    <location>
        <position position="1"/>
    </location>
</feature>
<dbReference type="Gene3D" id="2.40.70.10">
    <property type="entry name" value="Acid Proteases"/>
    <property type="match status" value="1"/>
</dbReference>
<dbReference type="AlphaFoldDB" id="A0A199W7F4"/>
<dbReference type="PANTHER" id="PTHR13683">
    <property type="entry name" value="ASPARTYL PROTEASES"/>
    <property type="match status" value="1"/>
</dbReference>
<sequence length="232" mass="25713">TGDSSRVKVVHRHGPCSPLSRQKDTNHARILRRDWSRVKSSSADTTIPVRGCSLFSASEYVVTVGVGSPSQDLTLALDTAADLTWVQCKPCAVYCYLQKDLLFDPSKIDDVLQRFLLLPGMISLVTHSAFSKAGSLNIRSKVDLKFRYGIALEVDKSGILHIASISQTCFAIASIASERAASMVENTQQRGLEIVYNVFKKVIGFGVGGCCRMECLWLLRRNNWSRKIKLIM</sequence>
<dbReference type="Pfam" id="PF14543">
    <property type="entry name" value="TAXi_N"/>
    <property type="match status" value="1"/>
</dbReference>
<feature type="domain" description="Peptidase A1" evidence="2">
    <location>
        <begin position="60"/>
        <end position="232"/>
    </location>
</feature>
<keyword evidence="3" id="KW-0645">Protease</keyword>
<reference evidence="3 4" key="1">
    <citation type="journal article" date="2016" name="DNA Res.">
        <title>The draft genome of MD-2 pineapple using hybrid error correction of long reads.</title>
        <authorList>
            <person name="Redwan R.M."/>
            <person name="Saidin A."/>
            <person name="Kumar S.V."/>
        </authorList>
    </citation>
    <scope>NUCLEOTIDE SEQUENCE [LARGE SCALE GENOMIC DNA]</scope>
    <source>
        <strain evidence="4">cv. MD2</strain>
        <tissue evidence="3">Leaf</tissue>
    </source>
</reference>
<name>A0A199W7F4_ANACO</name>
<dbReference type="InterPro" id="IPR021109">
    <property type="entry name" value="Peptidase_aspartic_dom_sf"/>
</dbReference>
<dbReference type="GO" id="GO:0004190">
    <property type="term" value="F:aspartic-type endopeptidase activity"/>
    <property type="evidence" value="ECO:0007669"/>
    <property type="project" value="InterPro"/>
</dbReference>
<comment type="similarity">
    <text evidence="1">Belongs to the peptidase A1 family.</text>
</comment>
<gene>
    <name evidence="3" type="ORF">ACMD2_04145</name>
</gene>
<dbReference type="PANTHER" id="PTHR13683:SF750">
    <property type="entry name" value="ASPARTYL PROTEASE AED1"/>
    <property type="match status" value="1"/>
</dbReference>
<evidence type="ECO:0000313" key="3">
    <source>
        <dbReference type="EMBL" id="OAY85249.1"/>
    </source>
</evidence>
<dbReference type="Proteomes" id="UP000092600">
    <property type="component" value="Unassembled WGS sequence"/>
</dbReference>
<proteinExistence type="inferred from homology"/>
<dbReference type="InterPro" id="IPR032861">
    <property type="entry name" value="TAXi_N"/>
</dbReference>
<feature type="non-terminal residue" evidence="3">
    <location>
        <position position="232"/>
    </location>
</feature>
<dbReference type="PROSITE" id="PS51767">
    <property type="entry name" value="PEPTIDASE_A1"/>
    <property type="match status" value="1"/>
</dbReference>